<evidence type="ECO:0000259" key="1">
    <source>
        <dbReference type="Pfam" id="PF08350"/>
    </source>
</evidence>
<evidence type="ECO:0000259" key="2">
    <source>
        <dbReference type="Pfam" id="PF25213"/>
    </source>
</evidence>
<dbReference type="InterPro" id="IPR057527">
    <property type="entry name" value="HVO_A0261-like_N"/>
</dbReference>
<comment type="caution">
    <text evidence="3">The sequence shown here is derived from an EMBL/GenBank/DDBJ whole genome shotgun (WGS) entry which is preliminary data.</text>
</comment>
<gene>
    <name evidence="3" type="ORF">CV102_24440</name>
</gene>
<evidence type="ECO:0000313" key="3">
    <source>
        <dbReference type="EMBL" id="TYL36094.1"/>
    </source>
</evidence>
<feature type="domain" description="HVO-A0261-like N-terminal" evidence="2">
    <location>
        <begin position="2"/>
        <end position="81"/>
    </location>
</feature>
<keyword evidence="4" id="KW-1185">Reference proteome</keyword>
<name>A0A8J8PZP2_9EURY</name>
<dbReference type="CDD" id="cd00090">
    <property type="entry name" value="HTH_ARSR"/>
    <property type="match status" value="1"/>
</dbReference>
<dbReference type="InterPro" id="IPR011991">
    <property type="entry name" value="ArsR-like_HTH"/>
</dbReference>
<dbReference type="InterPro" id="IPR036390">
    <property type="entry name" value="WH_DNA-bd_sf"/>
</dbReference>
<sequence>MHFLTQSPVRVRILELLYENGELQKRELRDRIDASRVTVRRNVNALEERDLITITGRTCEITAFGEVVVEDVLPALKTVDVLERLRPFVRWFPDDELEFDMRALEDATIITSDSNDPYAPVNRHIEVMENADRFRGLLPAVGLPAMTVAYDCTVEAGYQHEIVISERLAQTVLNRRGYKELLDEMLASGNCNLFVSDREIRFYLGLFEECVQIGVEDDDGTPKALVETDAEEVREWAEQTYDHYLTQAKPFASNE</sequence>
<dbReference type="InterPro" id="IPR036388">
    <property type="entry name" value="WH-like_DNA-bd_sf"/>
</dbReference>
<dbReference type="Pfam" id="PF08350">
    <property type="entry name" value="FilR1_middle"/>
    <property type="match status" value="1"/>
</dbReference>
<proteinExistence type="predicted"/>
<reference evidence="3" key="1">
    <citation type="submission" date="2017-11" db="EMBL/GenBank/DDBJ databases">
        <authorList>
            <person name="Kajale S.C."/>
            <person name="Sharma A."/>
        </authorList>
    </citation>
    <scope>NUCLEOTIDE SEQUENCE</scope>
    <source>
        <strain evidence="3">LS1_42</strain>
    </source>
</reference>
<organism evidence="3 4">
    <name type="scientific">Natronococcus pandeyae</name>
    <dbReference type="NCBI Taxonomy" id="2055836"/>
    <lineage>
        <taxon>Archaea</taxon>
        <taxon>Methanobacteriati</taxon>
        <taxon>Methanobacteriota</taxon>
        <taxon>Stenosarchaea group</taxon>
        <taxon>Halobacteria</taxon>
        <taxon>Halobacteriales</taxon>
        <taxon>Natrialbaceae</taxon>
        <taxon>Natronococcus</taxon>
    </lineage>
</organism>
<dbReference type="Pfam" id="PF25213">
    <property type="entry name" value="HVO_A0261_N"/>
    <property type="match status" value="1"/>
</dbReference>
<accession>A0A8J8PZP2</accession>
<dbReference type="InterPro" id="IPR013561">
    <property type="entry name" value="FilR1_middle_dom"/>
</dbReference>
<evidence type="ECO:0000313" key="4">
    <source>
        <dbReference type="Proteomes" id="UP000766904"/>
    </source>
</evidence>
<dbReference type="Gene3D" id="1.10.10.10">
    <property type="entry name" value="Winged helix-like DNA-binding domain superfamily/Winged helix DNA-binding domain"/>
    <property type="match status" value="1"/>
</dbReference>
<protein>
    <submittedName>
        <fullName evidence="3">Transcriptional regulator</fullName>
    </submittedName>
</protein>
<dbReference type="Proteomes" id="UP000766904">
    <property type="component" value="Unassembled WGS sequence"/>
</dbReference>
<dbReference type="EMBL" id="PHNJ01000023">
    <property type="protein sequence ID" value="TYL36094.1"/>
    <property type="molecule type" value="Genomic_DNA"/>
</dbReference>
<dbReference type="AlphaFoldDB" id="A0A8J8PZP2"/>
<dbReference type="OrthoDB" id="330490at2157"/>
<feature type="domain" description="Methanogenesis regulatory protein FilR1 middle" evidence="1">
    <location>
        <begin position="117"/>
        <end position="246"/>
    </location>
</feature>
<dbReference type="SUPFAM" id="SSF46785">
    <property type="entry name" value="Winged helix' DNA-binding domain"/>
    <property type="match status" value="1"/>
</dbReference>